<dbReference type="PROSITE" id="PS00639">
    <property type="entry name" value="THIOL_PROTEASE_HIS"/>
    <property type="match status" value="1"/>
</dbReference>
<dbReference type="InterPro" id="IPR025660">
    <property type="entry name" value="Pept_his_AS"/>
</dbReference>
<dbReference type="InterPro" id="IPR013128">
    <property type="entry name" value="Peptidase_C1A"/>
</dbReference>
<accession>A0A0C2BUX0</accession>
<keyword evidence="3" id="KW-0378">Hydrolase</keyword>
<dbReference type="SUPFAM" id="SSF54001">
    <property type="entry name" value="Cysteine proteinases"/>
    <property type="match status" value="1"/>
</dbReference>
<dbReference type="InterPro" id="IPR000668">
    <property type="entry name" value="Peptidase_C1A_C"/>
</dbReference>
<dbReference type="GO" id="GO:0008234">
    <property type="term" value="F:cysteine-type peptidase activity"/>
    <property type="evidence" value="ECO:0007669"/>
    <property type="project" value="InterPro"/>
</dbReference>
<evidence type="ECO:0000259" key="2">
    <source>
        <dbReference type="SMART" id="SM00645"/>
    </source>
</evidence>
<dbReference type="EMBL" id="KN766508">
    <property type="protein sequence ID" value="KIH47738.1"/>
    <property type="molecule type" value="Genomic_DNA"/>
</dbReference>
<dbReference type="Gene3D" id="3.90.70.10">
    <property type="entry name" value="Cysteine proteinases"/>
    <property type="match status" value="1"/>
</dbReference>
<gene>
    <name evidence="3" type="ORF">ANCDUO_22197</name>
</gene>
<protein>
    <submittedName>
        <fullName evidence="3">Papain family cysteine protease</fullName>
    </submittedName>
</protein>
<feature type="non-terminal residue" evidence="3">
    <location>
        <position position="160"/>
    </location>
</feature>
<dbReference type="InterPro" id="IPR038765">
    <property type="entry name" value="Papain-like_cys_pep_sf"/>
</dbReference>
<organism evidence="3 4">
    <name type="scientific">Ancylostoma duodenale</name>
    <dbReference type="NCBI Taxonomy" id="51022"/>
    <lineage>
        <taxon>Eukaryota</taxon>
        <taxon>Metazoa</taxon>
        <taxon>Ecdysozoa</taxon>
        <taxon>Nematoda</taxon>
        <taxon>Chromadorea</taxon>
        <taxon>Rhabditida</taxon>
        <taxon>Rhabditina</taxon>
        <taxon>Rhabditomorpha</taxon>
        <taxon>Strongyloidea</taxon>
        <taxon>Ancylostomatidae</taxon>
        <taxon>Ancylostomatinae</taxon>
        <taxon>Ancylostoma</taxon>
    </lineage>
</organism>
<keyword evidence="4" id="KW-1185">Reference proteome</keyword>
<feature type="domain" description="Peptidase C1A papain C-terminal" evidence="2">
    <location>
        <begin position="15"/>
        <end position="160"/>
    </location>
</feature>
<dbReference type="OrthoDB" id="10253408at2759"/>
<feature type="non-terminal residue" evidence="3">
    <location>
        <position position="1"/>
    </location>
</feature>
<reference evidence="3 4" key="1">
    <citation type="submission" date="2013-12" db="EMBL/GenBank/DDBJ databases">
        <title>Draft genome of the parsitic nematode Ancylostoma duodenale.</title>
        <authorList>
            <person name="Mitreva M."/>
        </authorList>
    </citation>
    <scope>NUCLEOTIDE SEQUENCE [LARGE SCALE GENOMIC DNA]</scope>
    <source>
        <strain evidence="3 4">Zhejiang</strain>
    </source>
</reference>
<keyword evidence="3" id="KW-0645">Protease</keyword>
<sequence>LSRICQIICRCAHILREPHVIWQNFHFITFKIIKNSPTSSKFLISFSFIHRHGLAYAADLPYVAHRQNTCSITGNVTKIDVAYFLHPDEQSMIDWLVGFGPVNIGIAVTQDMRAYKGGVFTPSAEDCKNKVIGLHSLLITGYGTSESGEKYWIVKNSWGN</sequence>
<dbReference type="Pfam" id="PF00112">
    <property type="entry name" value="Peptidase_C1"/>
    <property type="match status" value="1"/>
</dbReference>
<comment type="similarity">
    <text evidence="1">Belongs to the peptidase C1 family.</text>
</comment>
<dbReference type="AlphaFoldDB" id="A0A0C2BUX0"/>
<evidence type="ECO:0000256" key="1">
    <source>
        <dbReference type="ARBA" id="ARBA00008455"/>
    </source>
</evidence>
<dbReference type="SMART" id="SM00645">
    <property type="entry name" value="Pept_C1"/>
    <property type="match status" value="1"/>
</dbReference>
<dbReference type="GO" id="GO:0006508">
    <property type="term" value="P:proteolysis"/>
    <property type="evidence" value="ECO:0007669"/>
    <property type="project" value="UniProtKB-KW"/>
</dbReference>
<dbReference type="Proteomes" id="UP000054047">
    <property type="component" value="Unassembled WGS sequence"/>
</dbReference>
<proteinExistence type="inferred from homology"/>
<evidence type="ECO:0000313" key="4">
    <source>
        <dbReference type="Proteomes" id="UP000054047"/>
    </source>
</evidence>
<name>A0A0C2BUX0_9BILA</name>
<evidence type="ECO:0000313" key="3">
    <source>
        <dbReference type="EMBL" id="KIH47738.1"/>
    </source>
</evidence>
<dbReference type="PANTHER" id="PTHR12411">
    <property type="entry name" value="CYSTEINE PROTEASE FAMILY C1-RELATED"/>
    <property type="match status" value="1"/>
</dbReference>